<dbReference type="GO" id="GO:0071949">
    <property type="term" value="F:FAD binding"/>
    <property type="evidence" value="ECO:0007669"/>
    <property type="project" value="InterPro"/>
</dbReference>
<dbReference type="KEGG" id="rhp:LPB142_11050"/>
<evidence type="ECO:0000256" key="3">
    <source>
        <dbReference type="ARBA" id="ARBA00022630"/>
    </source>
</evidence>
<organism evidence="9 10">
    <name type="scientific">Rhodobacter xanthinilyticus</name>
    <dbReference type="NCBI Taxonomy" id="1850250"/>
    <lineage>
        <taxon>Bacteria</taxon>
        <taxon>Pseudomonadati</taxon>
        <taxon>Pseudomonadota</taxon>
        <taxon>Alphaproteobacteria</taxon>
        <taxon>Rhodobacterales</taxon>
        <taxon>Rhodobacter group</taxon>
        <taxon>Rhodobacter</taxon>
    </lineage>
</organism>
<dbReference type="Gene3D" id="3.30.70.2740">
    <property type="match status" value="1"/>
</dbReference>
<keyword evidence="10" id="KW-1185">Reference proteome</keyword>
<keyword evidence="3" id="KW-0285">Flavoprotein</keyword>
<evidence type="ECO:0000256" key="4">
    <source>
        <dbReference type="ARBA" id="ARBA00022827"/>
    </source>
</evidence>
<dbReference type="FunFam" id="3.30.70.2740:FF:000001">
    <property type="entry name" value="D-lactate dehydrogenase mitochondrial"/>
    <property type="match status" value="1"/>
</dbReference>
<dbReference type="RefSeq" id="WP_071166405.1">
    <property type="nucleotide sequence ID" value="NZ_CP017781.1"/>
</dbReference>
<protein>
    <recommendedName>
        <fullName evidence="7">D-lactate dehydrogenase (cytochrome)</fullName>
        <ecNumber evidence="7">1.1.2.4</ecNumber>
    </recommendedName>
</protein>
<reference evidence="9 10" key="1">
    <citation type="submission" date="2016-10" db="EMBL/GenBank/DDBJ databases">
        <title>Rhodobacter sp. LPB0142, isolated from sea water.</title>
        <authorList>
            <person name="Kim E."/>
            <person name="Yi H."/>
        </authorList>
    </citation>
    <scope>NUCLEOTIDE SEQUENCE [LARGE SCALE GENOMIC DNA]</scope>
    <source>
        <strain evidence="9 10">LPB0142</strain>
    </source>
</reference>
<dbReference type="SUPFAM" id="SSF56176">
    <property type="entry name" value="FAD-binding/transporter-associated domain-like"/>
    <property type="match status" value="1"/>
</dbReference>
<evidence type="ECO:0000256" key="7">
    <source>
        <dbReference type="ARBA" id="ARBA00038897"/>
    </source>
</evidence>
<dbReference type="SUPFAM" id="SSF55103">
    <property type="entry name" value="FAD-linked oxidases, C-terminal domain"/>
    <property type="match status" value="1"/>
</dbReference>
<dbReference type="EC" id="1.1.2.4" evidence="7"/>
<dbReference type="GO" id="GO:1903457">
    <property type="term" value="P:lactate catabolic process"/>
    <property type="evidence" value="ECO:0007669"/>
    <property type="project" value="TreeGrafter"/>
</dbReference>
<accession>A0A1D9MD64</accession>
<evidence type="ECO:0000259" key="8">
    <source>
        <dbReference type="PROSITE" id="PS51387"/>
    </source>
</evidence>
<sequence length="464" mass="48978">MSTDLTQALAELSALLGARLSATHAERDLHSRSETWFAPAPPDAVAWPETTEEVSAIVKICAAHRLPVVAWGAGTSLEGHALATRGGVCLNMSRMNRVLDVSAEDMLAVVQPGITREELNAELRATGLFFSVDPGANASLGGMAGTRASGTTTVRYGSMRDNVAGLEVVLADGRVIRTGSRAAKSAAGYDLTALMLGSEGTLGIITELTLRLHGQPEAISSAVCAFESLEAAVETVQMTIQMGIPMARIEFVDRTIAQVFNQMNGTHMPEKPHLLIEFHGSEGAVAEDSRRFGEVVAEMGGADFEWATTTEARNRLWKMRHGAYTACLASRPGSMGLVTDVCVPMSRLAEAVEAARDDIAAAGLTGPILGHVGDGNFHAILLLDRDDAEELARAKALAHKLAERALEMGGTITGEHGIGLGKRGLMEAEHGAGWQVMGAIKQALDPLNILNPGKLVPDLPEAAQ</sequence>
<evidence type="ECO:0000256" key="6">
    <source>
        <dbReference type="ARBA" id="ARBA00023002"/>
    </source>
</evidence>
<keyword evidence="6" id="KW-0560">Oxidoreductase</keyword>
<keyword evidence="5" id="KW-0809">Transit peptide</keyword>
<gene>
    <name evidence="9" type="ORF">LPB142_11050</name>
</gene>
<dbReference type="InterPro" id="IPR016171">
    <property type="entry name" value="Vanillyl_alc_oxidase_C-sub2"/>
</dbReference>
<dbReference type="PROSITE" id="PS51387">
    <property type="entry name" value="FAD_PCMH"/>
    <property type="match status" value="1"/>
</dbReference>
<dbReference type="Gene3D" id="3.30.465.10">
    <property type="match status" value="1"/>
</dbReference>
<evidence type="ECO:0000313" key="10">
    <source>
        <dbReference type="Proteomes" id="UP000176562"/>
    </source>
</evidence>
<evidence type="ECO:0000256" key="5">
    <source>
        <dbReference type="ARBA" id="ARBA00022946"/>
    </source>
</evidence>
<dbReference type="InterPro" id="IPR016169">
    <property type="entry name" value="FAD-bd_PCMH_sub2"/>
</dbReference>
<dbReference type="PANTHER" id="PTHR11748">
    <property type="entry name" value="D-LACTATE DEHYDROGENASE"/>
    <property type="match status" value="1"/>
</dbReference>
<comment type="cofactor">
    <cofactor evidence="1">
        <name>FAD</name>
        <dbReference type="ChEBI" id="CHEBI:57692"/>
    </cofactor>
</comment>
<evidence type="ECO:0000313" key="9">
    <source>
        <dbReference type="EMBL" id="AOZ69791.1"/>
    </source>
</evidence>
<dbReference type="EMBL" id="CP017781">
    <property type="protein sequence ID" value="AOZ69791.1"/>
    <property type="molecule type" value="Genomic_DNA"/>
</dbReference>
<dbReference type="Pfam" id="PF01565">
    <property type="entry name" value="FAD_binding_4"/>
    <property type="match status" value="1"/>
</dbReference>
<dbReference type="AlphaFoldDB" id="A0A1D9MD64"/>
<dbReference type="Proteomes" id="UP000176562">
    <property type="component" value="Chromosome"/>
</dbReference>
<dbReference type="InterPro" id="IPR004113">
    <property type="entry name" value="FAD-bd_oxidored_4_C"/>
</dbReference>
<dbReference type="STRING" id="1850250.LPB142_11050"/>
<feature type="domain" description="FAD-binding PCMH-type" evidence="8">
    <location>
        <begin position="37"/>
        <end position="215"/>
    </location>
</feature>
<dbReference type="FunFam" id="3.30.465.10:FF:000016">
    <property type="entry name" value="probable D-lactate dehydrogenase, mitochondrial"/>
    <property type="match status" value="1"/>
</dbReference>
<evidence type="ECO:0000256" key="2">
    <source>
        <dbReference type="ARBA" id="ARBA00008000"/>
    </source>
</evidence>
<keyword evidence="4" id="KW-0274">FAD</keyword>
<dbReference type="Gene3D" id="1.10.45.10">
    <property type="entry name" value="Vanillyl-alcohol Oxidase, Chain A, domain 4"/>
    <property type="match status" value="1"/>
</dbReference>
<dbReference type="PANTHER" id="PTHR11748:SF111">
    <property type="entry name" value="D-LACTATE DEHYDROGENASE, MITOCHONDRIAL-RELATED"/>
    <property type="match status" value="1"/>
</dbReference>
<dbReference type="GO" id="GO:0008720">
    <property type="term" value="F:D-lactate dehydrogenase (NAD+) activity"/>
    <property type="evidence" value="ECO:0007669"/>
    <property type="project" value="TreeGrafter"/>
</dbReference>
<name>A0A1D9MD64_9RHOB</name>
<proteinExistence type="inferred from homology"/>
<dbReference type="Pfam" id="PF02913">
    <property type="entry name" value="FAD-oxidase_C"/>
    <property type="match status" value="1"/>
</dbReference>
<dbReference type="InterPro" id="IPR016166">
    <property type="entry name" value="FAD-bd_PCMH"/>
</dbReference>
<dbReference type="InterPro" id="IPR036318">
    <property type="entry name" value="FAD-bd_PCMH-like_sf"/>
</dbReference>
<dbReference type="InterPro" id="IPR006094">
    <property type="entry name" value="Oxid_FAD_bind_N"/>
</dbReference>
<dbReference type="FunFam" id="1.10.45.10:FF:000001">
    <property type="entry name" value="D-lactate dehydrogenase mitochondrial"/>
    <property type="match status" value="1"/>
</dbReference>
<dbReference type="GO" id="GO:0004458">
    <property type="term" value="F:D-lactate dehydrogenase (cytochrome) activity"/>
    <property type="evidence" value="ECO:0007669"/>
    <property type="project" value="UniProtKB-EC"/>
</dbReference>
<dbReference type="InterPro" id="IPR016164">
    <property type="entry name" value="FAD-linked_Oxase-like_C"/>
</dbReference>
<evidence type="ECO:0000256" key="1">
    <source>
        <dbReference type="ARBA" id="ARBA00001974"/>
    </source>
</evidence>
<comment type="similarity">
    <text evidence="2">Belongs to the FAD-binding oxidoreductase/transferase type 4 family.</text>
</comment>